<evidence type="ECO:0000313" key="7">
    <source>
        <dbReference type="EnsemblMetazoa" id="CLYHEMP003551.1"/>
    </source>
</evidence>
<dbReference type="GO" id="GO:0016192">
    <property type="term" value="P:vesicle-mediated transport"/>
    <property type="evidence" value="ECO:0007669"/>
    <property type="project" value="InterPro"/>
</dbReference>
<dbReference type="PANTHER" id="PTHR13027">
    <property type="entry name" value="SAND PROTEIN-RELATED"/>
    <property type="match status" value="1"/>
</dbReference>
<organism evidence="7 8">
    <name type="scientific">Clytia hemisphaerica</name>
    <dbReference type="NCBI Taxonomy" id="252671"/>
    <lineage>
        <taxon>Eukaryota</taxon>
        <taxon>Metazoa</taxon>
        <taxon>Cnidaria</taxon>
        <taxon>Hydrozoa</taxon>
        <taxon>Hydroidolina</taxon>
        <taxon>Leptothecata</taxon>
        <taxon>Obeliida</taxon>
        <taxon>Clytiidae</taxon>
        <taxon>Clytia</taxon>
    </lineage>
</organism>
<name>A0A7M5UP57_9CNID</name>
<dbReference type="OrthoDB" id="272411at2759"/>
<dbReference type="GO" id="GO:0035658">
    <property type="term" value="C:Mon1-Ccz1 complex"/>
    <property type="evidence" value="ECO:0007669"/>
    <property type="project" value="TreeGrafter"/>
</dbReference>
<keyword evidence="8" id="KW-1185">Reference proteome</keyword>
<dbReference type="PRINTS" id="PR01546">
    <property type="entry name" value="YEAST73DUF"/>
</dbReference>
<protein>
    <recommendedName>
        <fullName evidence="2">Vacuolar fusion protein MON1 homolog</fullName>
    </recommendedName>
</protein>
<dbReference type="GeneID" id="136813893"/>
<feature type="compositionally biased region" description="Basic and acidic residues" evidence="3">
    <location>
        <begin position="99"/>
        <end position="110"/>
    </location>
</feature>
<dbReference type="InterPro" id="IPR043972">
    <property type="entry name" value="FUZ/MON1/HPS1_longin_1"/>
</dbReference>
<evidence type="ECO:0000259" key="6">
    <source>
        <dbReference type="Pfam" id="PF19038"/>
    </source>
</evidence>
<dbReference type="InterPro" id="IPR004353">
    <property type="entry name" value="Mon1"/>
</dbReference>
<dbReference type="GO" id="GO:0006623">
    <property type="term" value="P:protein targeting to vacuole"/>
    <property type="evidence" value="ECO:0007669"/>
    <property type="project" value="UniProtKB-UniRule"/>
</dbReference>
<proteinExistence type="inferred from homology"/>
<dbReference type="Pfam" id="PF19036">
    <property type="entry name" value="Fuz_longin_1"/>
    <property type="match status" value="1"/>
</dbReference>
<dbReference type="RefSeq" id="XP_066926491.1">
    <property type="nucleotide sequence ID" value="XM_067070390.1"/>
</dbReference>
<dbReference type="Proteomes" id="UP000594262">
    <property type="component" value="Unplaced"/>
</dbReference>
<evidence type="ECO:0000256" key="2">
    <source>
        <dbReference type="RuleBase" id="RU367048"/>
    </source>
</evidence>
<feature type="domain" description="FUZ/MON1/HPS1 second Longin" evidence="5">
    <location>
        <begin position="300"/>
        <end position="398"/>
    </location>
</feature>
<dbReference type="Pfam" id="PF19038">
    <property type="entry name" value="Fuz_longin_3"/>
    <property type="match status" value="1"/>
</dbReference>
<feature type="compositionally biased region" description="Low complexity" evidence="3">
    <location>
        <begin position="79"/>
        <end position="93"/>
    </location>
</feature>
<comment type="function">
    <text evidence="2">Plays an important role in membrane trafficking through the secretory apparatus.</text>
</comment>
<dbReference type="InterPro" id="IPR043971">
    <property type="entry name" value="FUZ/MON1/HPS1_longin_2"/>
</dbReference>
<dbReference type="EnsemblMetazoa" id="CLYHEMT003551.1">
    <property type="protein sequence ID" value="CLYHEMP003551.1"/>
    <property type="gene ID" value="CLYHEMG003551"/>
</dbReference>
<sequence length="539" mass="60834">MASTSSAAAEPDGTFEEIEQVNNEQVEETLVGKEPGAKNPNESLFAAESFEDLSNEAVGKLDGECSARTLSVGSRGELEASAELETSSETNETQPSQQKVDESKAPETLDEVRMKRAESIQERQSSIEDMNDPVWKGHKKHVFILSEAGKPIYTRYGNEENLVTMMGLMQAIVSFVQDNKDSIKCVSAGNHKFVFLVRGPLILVVVSSSKDSQTQLNVQLTYVYHQVLSVLTFTQLTRIFEHRRNYDLRKLLSGTERFIDNLLNLMSHDPSYLLTAVRCLPLPSNIRDHISQALQSPKSKELLFAILVVDNQLVTMVRPKKISLHPSDLYLIFNLVSGSTSFHTAESWTPICLPRFDNSGYLYAHVSYLEDDCPACLLLMSTDRNAFFELSDCKAKILEKMQKYNCLQLLTSAAKKGNYKTEQVGISELWHFIYKSRSSSQFTSPQVGAPYNTADEKERLFGLYLHLHDRMHSISRPLKMLCYTTPKEMLLGWVSPAFELYAAFTPLTSKATAMNAITRLLRWIKNEEDVLFISNSHFF</sequence>
<reference evidence="7" key="1">
    <citation type="submission" date="2021-01" db="UniProtKB">
        <authorList>
            <consortium name="EnsemblMetazoa"/>
        </authorList>
    </citation>
    <scope>IDENTIFICATION</scope>
</reference>
<evidence type="ECO:0000313" key="8">
    <source>
        <dbReference type="Proteomes" id="UP000594262"/>
    </source>
</evidence>
<accession>A0A7M5UP57</accession>
<evidence type="ECO:0000256" key="3">
    <source>
        <dbReference type="SAM" id="MobiDB-lite"/>
    </source>
</evidence>
<evidence type="ECO:0000259" key="5">
    <source>
        <dbReference type="Pfam" id="PF19037"/>
    </source>
</evidence>
<comment type="similarity">
    <text evidence="1 2">Belongs to the MON1/SAND family.</text>
</comment>
<feature type="domain" description="FUZ/MON1/HPS1 third Longin" evidence="6">
    <location>
        <begin position="428"/>
        <end position="528"/>
    </location>
</feature>
<dbReference type="PANTHER" id="PTHR13027:SF7">
    <property type="entry name" value="VACUOLAR FUSION PROTEIN MON1 HOMOLOG"/>
    <property type="match status" value="1"/>
</dbReference>
<feature type="region of interest" description="Disordered" evidence="3">
    <location>
        <begin position="1"/>
        <end position="45"/>
    </location>
</feature>
<dbReference type="InterPro" id="IPR043970">
    <property type="entry name" value="FUZ/MON1/HPS1_longin_3"/>
</dbReference>
<feature type="region of interest" description="Disordered" evidence="3">
    <location>
        <begin position="69"/>
        <end position="110"/>
    </location>
</feature>
<evidence type="ECO:0000259" key="4">
    <source>
        <dbReference type="Pfam" id="PF19036"/>
    </source>
</evidence>
<dbReference type="Pfam" id="PF19037">
    <property type="entry name" value="Fuz_longin_2"/>
    <property type="match status" value="1"/>
</dbReference>
<dbReference type="AlphaFoldDB" id="A0A7M5UP57"/>
<feature type="domain" description="FUZ/MON1/HPS1 first Longin" evidence="4">
    <location>
        <begin position="140"/>
        <end position="262"/>
    </location>
</feature>
<evidence type="ECO:0000256" key="1">
    <source>
        <dbReference type="ARBA" id="ARBA00008968"/>
    </source>
</evidence>